<keyword evidence="7" id="KW-1185">Reference proteome</keyword>
<dbReference type="InterPro" id="IPR015797">
    <property type="entry name" value="NUDIX_hydrolase-like_dom_sf"/>
</dbReference>
<feature type="domain" description="Nudix hydrolase" evidence="5">
    <location>
        <begin position="149"/>
        <end position="315"/>
    </location>
</feature>
<keyword evidence="3" id="KW-0378">Hydrolase</keyword>
<evidence type="ECO:0000313" key="7">
    <source>
        <dbReference type="Proteomes" id="UP000077202"/>
    </source>
</evidence>
<dbReference type="GO" id="GO:0046872">
    <property type="term" value="F:metal ion binding"/>
    <property type="evidence" value="ECO:0007669"/>
    <property type="project" value="UniProtKB-KW"/>
</dbReference>
<reference evidence="6" key="1">
    <citation type="submission" date="2016-03" db="EMBL/GenBank/DDBJ databases">
        <title>Mechanisms controlling the formation of the plant cell surface in tip-growing cells are functionally conserved among land plants.</title>
        <authorList>
            <person name="Honkanen S."/>
            <person name="Jones V.A."/>
            <person name="Morieri G."/>
            <person name="Champion C."/>
            <person name="Hetherington A.J."/>
            <person name="Kelly S."/>
            <person name="Saint-Marcoux D."/>
            <person name="Proust H."/>
            <person name="Prescott H."/>
            <person name="Dolan L."/>
        </authorList>
    </citation>
    <scope>NUCLEOTIDE SEQUENCE [LARGE SCALE GENOMIC DNA]</scope>
    <source>
        <tissue evidence="6">Whole gametophyte</tissue>
    </source>
</reference>
<dbReference type="PANTHER" id="PTHR31835:SF1">
    <property type="entry name" value="URIDINE DIPHOSPHATE GLUCOSE PYROPHOSPHATASE NUDT22"/>
    <property type="match status" value="1"/>
</dbReference>
<dbReference type="PANTHER" id="PTHR31835">
    <property type="entry name" value="URIDINE DIPHOSPHATE GLUCOSE PYROPHOSPHATASE"/>
    <property type="match status" value="1"/>
</dbReference>
<dbReference type="Proteomes" id="UP000077202">
    <property type="component" value="Unassembled WGS sequence"/>
</dbReference>
<dbReference type="GO" id="GO:0052751">
    <property type="term" value="F:GDP-mannose hydrolase activity"/>
    <property type="evidence" value="ECO:0007669"/>
    <property type="project" value="TreeGrafter"/>
</dbReference>
<keyword evidence="2" id="KW-0479">Metal-binding</keyword>
<proteinExistence type="predicted"/>
<evidence type="ECO:0000256" key="2">
    <source>
        <dbReference type="ARBA" id="ARBA00022723"/>
    </source>
</evidence>
<keyword evidence="4" id="KW-0460">Magnesium</keyword>
<gene>
    <name evidence="6" type="ORF">AXG93_2145s1660</name>
</gene>
<dbReference type="EMBL" id="LVLJ01002289">
    <property type="protein sequence ID" value="OAE25867.1"/>
    <property type="molecule type" value="Genomic_DNA"/>
</dbReference>
<name>A0A176VYP0_MARPO</name>
<comment type="caution">
    <text evidence="6">The sequence shown here is derived from an EMBL/GenBank/DDBJ whole genome shotgun (WGS) entry which is preliminary data.</text>
</comment>
<accession>A0A176VYP0</accession>
<dbReference type="AlphaFoldDB" id="A0A176VYP0"/>
<dbReference type="SUPFAM" id="SSF55811">
    <property type="entry name" value="Nudix"/>
    <property type="match status" value="1"/>
</dbReference>
<evidence type="ECO:0000259" key="5">
    <source>
        <dbReference type="PROSITE" id="PS51462"/>
    </source>
</evidence>
<dbReference type="PROSITE" id="PS51462">
    <property type="entry name" value="NUDIX"/>
    <property type="match status" value="1"/>
</dbReference>
<evidence type="ECO:0000256" key="4">
    <source>
        <dbReference type="ARBA" id="ARBA00022842"/>
    </source>
</evidence>
<sequence>MASSSPDQSADALPPANANHFVSWSKSQVMEADFDLLVFCPVPLTRNQLLVDFSAAFDRQPHPDPQLEQAIEKIWELRVAAQPSLFNGTKFRYGGFREIRNADGKAPVIVSLCLGLTDYRTFVGSNLSSSWQDFLVPTKDDAERCKHTSSPLGNAAIVETADHQIVVLQRSADVGEYPGTLVFPGGHPEPEEAGILSHSESDKPTKAELEKRIAEEMFEGITREVVEETGIPSSALSDPVFIGCSRRKQNVRPAAFFYLKSSLTSDQVLHSYQHAEHFYESTALYTVTPDALIEDAKRMPGCHQGGAALYQLMREEGLKQST</sequence>
<organism evidence="6 7">
    <name type="scientific">Marchantia polymorpha subsp. ruderalis</name>
    <dbReference type="NCBI Taxonomy" id="1480154"/>
    <lineage>
        <taxon>Eukaryota</taxon>
        <taxon>Viridiplantae</taxon>
        <taxon>Streptophyta</taxon>
        <taxon>Embryophyta</taxon>
        <taxon>Marchantiophyta</taxon>
        <taxon>Marchantiopsida</taxon>
        <taxon>Marchantiidae</taxon>
        <taxon>Marchantiales</taxon>
        <taxon>Marchantiaceae</taxon>
        <taxon>Marchantia</taxon>
    </lineage>
</organism>
<evidence type="ECO:0000256" key="3">
    <source>
        <dbReference type="ARBA" id="ARBA00022801"/>
    </source>
</evidence>
<dbReference type="InterPro" id="IPR000086">
    <property type="entry name" value="NUDIX_hydrolase_dom"/>
</dbReference>
<dbReference type="Gene3D" id="3.90.79.10">
    <property type="entry name" value="Nucleoside Triphosphate Pyrophosphohydrolase"/>
    <property type="match status" value="1"/>
</dbReference>
<evidence type="ECO:0000256" key="1">
    <source>
        <dbReference type="ARBA" id="ARBA00001946"/>
    </source>
</evidence>
<protein>
    <recommendedName>
        <fullName evidence="5">Nudix hydrolase domain-containing protein</fullName>
    </recommendedName>
</protein>
<dbReference type="InterPro" id="IPR055295">
    <property type="entry name" value="NUDT22/NUDT9-like"/>
</dbReference>
<evidence type="ECO:0000313" key="6">
    <source>
        <dbReference type="EMBL" id="OAE25867.1"/>
    </source>
</evidence>
<comment type="cofactor">
    <cofactor evidence="1">
        <name>Mg(2+)</name>
        <dbReference type="ChEBI" id="CHEBI:18420"/>
    </cofactor>
</comment>